<proteinExistence type="inferred from homology"/>
<dbReference type="Proteomes" id="UP000585437">
    <property type="component" value="Unassembled WGS sequence"/>
</dbReference>
<protein>
    <recommendedName>
        <fullName evidence="5">CobB/CobQ-like glutamine amidotransferase domain-containing protein</fullName>
    </recommendedName>
</protein>
<feature type="domain" description="CobB/CobQ-like glutamine amidotransferase" evidence="5">
    <location>
        <begin position="114"/>
        <end position="166"/>
    </location>
</feature>
<evidence type="ECO:0000313" key="6">
    <source>
        <dbReference type="EMBL" id="MBB6511052.1"/>
    </source>
</evidence>
<keyword evidence="7" id="KW-1185">Reference proteome</keyword>
<keyword evidence="3" id="KW-0169">Cobalamin biosynthesis</keyword>
<accession>A0A7X0MTH8</accession>
<dbReference type="RefSeq" id="WP_184656063.1">
    <property type="nucleotide sequence ID" value="NZ_JACHBU010000015.1"/>
</dbReference>
<organism evidence="6 7">
    <name type="scientific">Rhizobium soli</name>
    <dbReference type="NCBI Taxonomy" id="424798"/>
    <lineage>
        <taxon>Bacteria</taxon>
        <taxon>Pseudomonadati</taxon>
        <taxon>Pseudomonadota</taxon>
        <taxon>Alphaproteobacteria</taxon>
        <taxon>Hyphomicrobiales</taxon>
        <taxon>Rhizobiaceae</taxon>
        <taxon>Rhizobium/Agrobacterium group</taxon>
        <taxon>Rhizobium</taxon>
    </lineage>
</organism>
<dbReference type="GO" id="GO:0009236">
    <property type="term" value="P:cobalamin biosynthetic process"/>
    <property type="evidence" value="ECO:0007669"/>
    <property type="project" value="UniProtKB-KW"/>
</dbReference>
<evidence type="ECO:0000313" key="7">
    <source>
        <dbReference type="Proteomes" id="UP000585437"/>
    </source>
</evidence>
<dbReference type="AlphaFoldDB" id="A0A7X0MTH8"/>
<evidence type="ECO:0000256" key="4">
    <source>
        <dbReference type="ARBA" id="ARBA00022962"/>
    </source>
</evidence>
<dbReference type="SUPFAM" id="SSF52317">
    <property type="entry name" value="Class I glutamine amidotransferase-like"/>
    <property type="match status" value="1"/>
</dbReference>
<reference evidence="6 7" key="1">
    <citation type="submission" date="2020-08" db="EMBL/GenBank/DDBJ databases">
        <title>The Agave Microbiome: Exploring the role of microbial communities in plant adaptations to desert environments.</title>
        <authorList>
            <person name="Partida-Martinez L.P."/>
        </authorList>
    </citation>
    <scope>NUCLEOTIDE SEQUENCE [LARGE SCALE GENOMIC DNA]</scope>
    <source>
        <strain evidence="6 7">AS3.12</strain>
    </source>
</reference>
<comment type="caution">
    <text evidence="6">The sequence shown here is derived from an EMBL/GenBank/DDBJ whole genome shotgun (WGS) entry which is preliminary data.</text>
</comment>
<dbReference type="EMBL" id="JACHBU010000015">
    <property type="protein sequence ID" value="MBB6511052.1"/>
    <property type="molecule type" value="Genomic_DNA"/>
</dbReference>
<dbReference type="Pfam" id="PF07685">
    <property type="entry name" value="GATase_3"/>
    <property type="match status" value="1"/>
</dbReference>
<gene>
    <name evidence="6" type="ORF">F4695_004447</name>
</gene>
<dbReference type="Gene3D" id="3.40.50.880">
    <property type="match status" value="1"/>
</dbReference>
<sequence>MTSFGLADRGAFSGDTLTFLNRCRLHGIGVNESDDGFEIAAVASNAAARFGLTPLGQPAGECRNPELLSSAPRIAIYAGEAVGYPYWGYYSHALLSIGLSFHAVTGADVAAACLNDYDLLVMPGGFATWGLDRAEDMDGIDAAIAAFVRDGGSYIGSCGGAFYMSEGRPGWHGAIDAMPKFTQEYLMTGAAVLGISVDGPVIGRGLPETVELPYYHGPIYAEAKRSTETLGRFGNYISESRLFIENPLSPTLFDKEMKDTPAIFMAPFGKGNVLTFSPHPEMGELVRKGVALEGYIRHYLPIRGFKVMDQTLRFFMKEDCAGFRLIHNAIACLGLFDRVQATAPLQALRADDLGPILLRLDTTMARQFAAISDMAATETDAMQEIVAAEASRLRSEWAHVCASLRYAVEVAPIDSRVATGLSSVLHAAAQVQHKIRLAELIVMTELPIRLVAAALRIIACDRALGAEEITE</sequence>
<evidence type="ECO:0000259" key="5">
    <source>
        <dbReference type="Pfam" id="PF07685"/>
    </source>
</evidence>
<dbReference type="GO" id="GO:0003824">
    <property type="term" value="F:catalytic activity"/>
    <property type="evidence" value="ECO:0007669"/>
    <property type="project" value="InterPro"/>
</dbReference>
<dbReference type="InterPro" id="IPR029062">
    <property type="entry name" value="Class_I_gatase-like"/>
</dbReference>
<evidence type="ECO:0000256" key="3">
    <source>
        <dbReference type="ARBA" id="ARBA00022573"/>
    </source>
</evidence>
<dbReference type="InterPro" id="IPR011698">
    <property type="entry name" value="GATase_3"/>
</dbReference>
<keyword evidence="4" id="KW-0315">Glutamine amidotransferase</keyword>
<comment type="pathway">
    <text evidence="1">Cofactor biosynthesis; adenosylcobalamin biosynthesis.</text>
</comment>
<evidence type="ECO:0000256" key="1">
    <source>
        <dbReference type="ARBA" id="ARBA00004953"/>
    </source>
</evidence>
<name>A0A7X0MTH8_9HYPH</name>
<comment type="similarity">
    <text evidence="2">Belongs to the CobB/CobQ family. CobQ subfamily.</text>
</comment>
<evidence type="ECO:0000256" key="2">
    <source>
        <dbReference type="ARBA" id="ARBA00006205"/>
    </source>
</evidence>